<feature type="region of interest" description="Disordered" evidence="1">
    <location>
        <begin position="37"/>
        <end position="60"/>
    </location>
</feature>
<evidence type="ECO:0000256" key="1">
    <source>
        <dbReference type="SAM" id="MobiDB-lite"/>
    </source>
</evidence>
<accession>A0ABQ0NFD1</accession>
<organism evidence="2 3">
    <name type="scientific">Lactiplantibacillus paraplantarum</name>
    <dbReference type="NCBI Taxonomy" id="60520"/>
    <lineage>
        <taxon>Bacteria</taxon>
        <taxon>Bacillati</taxon>
        <taxon>Bacillota</taxon>
        <taxon>Bacilli</taxon>
        <taxon>Lactobacillales</taxon>
        <taxon>Lactobacillaceae</taxon>
        <taxon>Lactiplantibacillus</taxon>
    </lineage>
</organism>
<evidence type="ECO:0000313" key="2">
    <source>
        <dbReference type="EMBL" id="GBF03719.1"/>
    </source>
</evidence>
<comment type="caution">
    <text evidence="2">The sequence shown here is derived from an EMBL/GenBank/DDBJ whole genome shotgun (WGS) entry which is preliminary data.</text>
</comment>
<feature type="compositionally biased region" description="Polar residues" evidence="1">
    <location>
        <begin position="51"/>
        <end position="60"/>
    </location>
</feature>
<reference evidence="2 3" key="1">
    <citation type="submission" date="2017-04" db="EMBL/GenBank/DDBJ databases">
        <title>In vitro and in silico characterization of Lactobacillus paraplantarum D2-1, a starter culture for soymilk fermentation.</title>
        <authorList>
            <person name="Endo A."/>
            <person name="Sasaki F."/>
            <person name="Maeno S."/>
            <person name="Kanesaki Y."/>
            <person name="Kubota E."/>
            <person name="Torres G.A."/>
            <person name="Tomita S."/>
            <person name="Nakagawa J."/>
        </authorList>
    </citation>
    <scope>NUCLEOTIDE SEQUENCE [LARGE SCALE GENOMIC DNA]</scope>
    <source>
        <strain evidence="2 3">D2-1</strain>
    </source>
</reference>
<evidence type="ECO:0000313" key="3">
    <source>
        <dbReference type="Proteomes" id="UP000236162"/>
    </source>
</evidence>
<protein>
    <submittedName>
        <fullName evidence="2">Uncharacterized protein</fullName>
    </submittedName>
</protein>
<gene>
    <name evidence="2" type="ORF">LPPLD21_03290</name>
</gene>
<dbReference type="EMBL" id="BDOR01000048">
    <property type="protein sequence ID" value="GBF03719.1"/>
    <property type="molecule type" value="Genomic_DNA"/>
</dbReference>
<dbReference type="Proteomes" id="UP000236162">
    <property type="component" value="Unassembled WGS sequence"/>
</dbReference>
<proteinExistence type="predicted"/>
<sequence>MTKTLKQLVHVLWAIEKDLHVIASNTEAFRMRYVGCDDPGPKGPLGHPNVSKKQGNDTFK</sequence>
<keyword evidence="3" id="KW-1185">Reference proteome</keyword>
<name>A0ABQ0NFD1_9LACO</name>